<gene>
    <name evidence="3" type="ORF">SLEP1_g50765</name>
</gene>
<evidence type="ECO:0000313" key="3">
    <source>
        <dbReference type="EMBL" id="GKV43477.1"/>
    </source>
</evidence>
<reference evidence="3 4" key="1">
    <citation type="journal article" date="2021" name="Commun. Biol.">
        <title>The genome of Shorea leprosula (Dipterocarpaceae) highlights the ecological relevance of drought in aseasonal tropical rainforests.</title>
        <authorList>
            <person name="Ng K.K.S."/>
            <person name="Kobayashi M.J."/>
            <person name="Fawcett J.A."/>
            <person name="Hatakeyama M."/>
            <person name="Paape T."/>
            <person name="Ng C.H."/>
            <person name="Ang C.C."/>
            <person name="Tnah L.H."/>
            <person name="Lee C.T."/>
            <person name="Nishiyama T."/>
            <person name="Sese J."/>
            <person name="O'Brien M.J."/>
            <person name="Copetti D."/>
            <person name="Mohd Noor M.I."/>
            <person name="Ong R.C."/>
            <person name="Putra M."/>
            <person name="Sireger I.Z."/>
            <person name="Indrioko S."/>
            <person name="Kosugi Y."/>
            <person name="Izuno A."/>
            <person name="Isagi Y."/>
            <person name="Lee S.L."/>
            <person name="Shimizu K.K."/>
        </authorList>
    </citation>
    <scope>NUCLEOTIDE SEQUENCE [LARGE SCALE GENOMIC DNA]</scope>
    <source>
        <strain evidence="3">214</strain>
    </source>
</reference>
<feature type="repeat" description="PPR" evidence="2">
    <location>
        <begin position="175"/>
        <end position="205"/>
    </location>
</feature>
<organism evidence="3 4">
    <name type="scientific">Rubroshorea leprosula</name>
    <dbReference type="NCBI Taxonomy" id="152421"/>
    <lineage>
        <taxon>Eukaryota</taxon>
        <taxon>Viridiplantae</taxon>
        <taxon>Streptophyta</taxon>
        <taxon>Embryophyta</taxon>
        <taxon>Tracheophyta</taxon>
        <taxon>Spermatophyta</taxon>
        <taxon>Magnoliopsida</taxon>
        <taxon>eudicotyledons</taxon>
        <taxon>Gunneridae</taxon>
        <taxon>Pentapetalae</taxon>
        <taxon>rosids</taxon>
        <taxon>malvids</taxon>
        <taxon>Malvales</taxon>
        <taxon>Dipterocarpaceae</taxon>
        <taxon>Rubroshorea</taxon>
    </lineage>
</organism>
<feature type="repeat" description="PPR" evidence="2">
    <location>
        <begin position="106"/>
        <end position="140"/>
    </location>
</feature>
<dbReference type="PANTHER" id="PTHR45613:SF9">
    <property type="entry name" value="MITOCHONDRIAL GROUP I INTRON SPLICING FACTOR CCM1"/>
    <property type="match status" value="1"/>
</dbReference>
<dbReference type="AlphaFoldDB" id="A0AAV5M4A1"/>
<dbReference type="InterPro" id="IPR002885">
    <property type="entry name" value="PPR_rpt"/>
</dbReference>
<protein>
    <recommendedName>
        <fullName evidence="5">Pentatricopeptide repeat-containing protein</fullName>
    </recommendedName>
</protein>
<keyword evidence="1" id="KW-0677">Repeat</keyword>
<feature type="repeat" description="PPR" evidence="2">
    <location>
        <begin position="279"/>
        <end position="313"/>
    </location>
</feature>
<sequence>MISWVQHCLKNTQFLIKASISSSLFHATGSSYQEVGQCDIDILIAKVHVGSSDDEVFQCLVNDQECSAIQLSDDLVGKLLHRFKNDWRSALGSFRWAASHPGYKHRPDAYDTMIDILGKMKQMDKMREFLEEMRENHLVTLNTVAKVMRRFAGAGRWEDAVQTFDELGKFGLEKNTKSMNLLLDTLCKENKVEQAREIFLELKSHILPDAHTFNIFIHGWCKVNRGDEAHWTIQEMKGHGCRPCVISYSTIIQSYCQKYNFSKVYELLDEMVAQGCHPNSVTYTIVMCWLSKSQEFEEALQIAERMKTERCKPDTHFYNCLIHTLGQAGKVQDAVYVFEVEMLKSGVIPNASTYNSMISMFCCHDQEHKAFNVLKEMEDMNLCKPDVQTYYPLLKLCFRTNFKEGLLSMLLNDIVNKHHLSLDLSTYSLLIHGLCKPKVNKIEWAYQLFEAMIGQDILPRYQTCRLLLDGVRENNMHDAAERIEDFMKKL</sequence>
<feature type="repeat" description="PPR" evidence="2">
    <location>
        <begin position="314"/>
        <end position="349"/>
    </location>
</feature>
<dbReference type="Proteomes" id="UP001054252">
    <property type="component" value="Unassembled WGS sequence"/>
</dbReference>
<comment type="caution">
    <text evidence="3">The sequence shown here is derived from an EMBL/GenBank/DDBJ whole genome shotgun (WGS) entry which is preliminary data.</text>
</comment>
<dbReference type="PANTHER" id="PTHR45613">
    <property type="entry name" value="PENTATRICOPEPTIDE REPEAT-CONTAINING PROTEIN"/>
    <property type="match status" value="1"/>
</dbReference>
<feature type="repeat" description="PPR" evidence="2">
    <location>
        <begin position="244"/>
        <end position="278"/>
    </location>
</feature>
<feature type="repeat" description="PPR" evidence="2">
    <location>
        <begin position="423"/>
        <end position="459"/>
    </location>
</feature>
<dbReference type="EMBL" id="BPVZ01000169">
    <property type="protein sequence ID" value="GKV43477.1"/>
    <property type="molecule type" value="Genomic_DNA"/>
</dbReference>
<evidence type="ECO:0000313" key="4">
    <source>
        <dbReference type="Proteomes" id="UP001054252"/>
    </source>
</evidence>
<dbReference type="Gene3D" id="1.25.40.10">
    <property type="entry name" value="Tetratricopeptide repeat domain"/>
    <property type="match status" value="4"/>
</dbReference>
<proteinExistence type="predicted"/>
<dbReference type="Pfam" id="PF01535">
    <property type="entry name" value="PPR"/>
    <property type="match status" value="1"/>
</dbReference>
<dbReference type="Pfam" id="PF13041">
    <property type="entry name" value="PPR_2"/>
    <property type="match status" value="3"/>
</dbReference>
<dbReference type="PROSITE" id="PS51375">
    <property type="entry name" value="PPR"/>
    <property type="match status" value="8"/>
</dbReference>
<evidence type="ECO:0000256" key="2">
    <source>
        <dbReference type="PROSITE-ProRule" id="PRU00708"/>
    </source>
</evidence>
<dbReference type="NCBIfam" id="TIGR00756">
    <property type="entry name" value="PPR"/>
    <property type="match status" value="6"/>
</dbReference>
<evidence type="ECO:0008006" key="5">
    <source>
        <dbReference type="Google" id="ProtNLM"/>
    </source>
</evidence>
<feature type="repeat" description="PPR" evidence="2">
    <location>
        <begin position="350"/>
        <end position="384"/>
    </location>
</feature>
<dbReference type="InterPro" id="IPR011990">
    <property type="entry name" value="TPR-like_helical_dom_sf"/>
</dbReference>
<accession>A0AAV5M4A1</accession>
<keyword evidence="4" id="KW-1185">Reference proteome</keyword>
<feature type="repeat" description="PPR" evidence="2">
    <location>
        <begin position="209"/>
        <end position="243"/>
    </location>
</feature>
<name>A0AAV5M4A1_9ROSI</name>
<evidence type="ECO:0000256" key="1">
    <source>
        <dbReference type="ARBA" id="ARBA00022737"/>
    </source>
</evidence>